<dbReference type="AlphaFoldDB" id="A0A4Y2LMG5"/>
<proteinExistence type="predicted"/>
<organism evidence="1 2">
    <name type="scientific">Araneus ventricosus</name>
    <name type="common">Orbweaver spider</name>
    <name type="synonym">Epeira ventricosa</name>
    <dbReference type="NCBI Taxonomy" id="182803"/>
    <lineage>
        <taxon>Eukaryota</taxon>
        <taxon>Metazoa</taxon>
        <taxon>Ecdysozoa</taxon>
        <taxon>Arthropoda</taxon>
        <taxon>Chelicerata</taxon>
        <taxon>Arachnida</taxon>
        <taxon>Araneae</taxon>
        <taxon>Araneomorphae</taxon>
        <taxon>Entelegynae</taxon>
        <taxon>Araneoidea</taxon>
        <taxon>Araneidae</taxon>
        <taxon>Araneus</taxon>
    </lineage>
</organism>
<accession>A0A4Y2LMG5</accession>
<evidence type="ECO:0000313" key="1">
    <source>
        <dbReference type="EMBL" id="GBN14746.1"/>
    </source>
</evidence>
<sequence length="101" mass="11300">MSVSRWDYSKMSRRLNKCLHYFPPVQRSRTTKFVNAPARTATHCVPPNSNTTLGTAPQFTPACTAMMPPHSAMFHEDAGVITAIHGLGNRMVGKKLREQEE</sequence>
<comment type="caution">
    <text evidence="1">The sequence shown here is derived from an EMBL/GenBank/DDBJ whole genome shotgun (WGS) entry which is preliminary data.</text>
</comment>
<name>A0A4Y2LMG5_ARAVE</name>
<reference evidence="1 2" key="1">
    <citation type="journal article" date="2019" name="Sci. Rep.">
        <title>Orb-weaving spider Araneus ventricosus genome elucidates the spidroin gene catalogue.</title>
        <authorList>
            <person name="Kono N."/>
            <person name="Nakamura H."/>
            <person name="Ohtoshi R."/>
            <person name="Moran D.A.P."/>
            <person name="Shinohara A."/>
            <person name="Yoshida Y."/>
            <person name="Fujiwara M."/>
            <person name="Mori M."/>
            <person name="Tomita M."/>
            <person name="Arakawa K."/>
        </authorList>
    </citation>
    <scope>NUCLEOTIDE SEQUENCE [LARGE SCALE GENOMIC DNA]</scope>
</reference>
<dbReference type="EMBL" id="BGPR01119095">
    <property type="protein sequence ID" value="GBN14746.1"/>
    <property type="molecule type" value="Genomic_DNA"/>
</dbReference>
<keyword evidence="2" id="KW-1185">Reference proteome</keyword>
<dbReference type="Proteomes" id="UP000499080">
    <property type="component" value="Unassembled WGS sequence"/>
</dbReference>
<evidence type="ECO:0000313" key="2">
    <source>
        <dbReference type="Proteomes" id="UP000499080"/>
    </source>
</evidence>
<protein>
    <submittedName>
        <fullName evidence="1">Uncharacterized protein</fullName>
    </submittedName>
</protein>
<gene>
    <name evidence="1" type="ORF">AVEN_160961_1</name>
</gene>